<keyword evidence="2" id="KW-1185">Reference proteome</keyword>
<proteinExistence type="predicted"/>
<gene>
    <name evidence="1" type="ORF">E2C01_032335</name>
</gene>
<dbReference type="AlphaFoldDB" id="A0A5B7F0T3"/>
<dbReference type="EMBL" id="VSRR010004180">
    <property type="protein sequence ID" value="MPC38819.1"/>
    <property type="molecule type" value="Genomic_DNA"/>
</dbReference>
<organism evidence="1 2">
    <name type="scientific">Portunus trituberculatus</name>
    <name type="common">Swimming crab</name>
    <name type="synonym">Neptunus trituberculatus</name>
    <dbReference type="NCBI Taxonomy" id="210409"/>
    <lineage>
        <taxon>Eukaryota</taxon>
        <taxon>Metazoa</taxon>
        <taxon>Ecdysozoa</taxon>
        <taxon>Arthropoda</taxon>
        <taxon>Crustacea</taxon>
        <taxon>Multicrustacea</taxon>
        <taxon>Malacostraca</taxon>
        <taxon>Eumalacostraca</taxon>
        <taxon>Eucarida</taxon>
        <taxon>Decapoda</taxon>
        <taxon>Pleocyemata</taxon>
        <taxon>Brachyura</taxon>
        <taxon>Eubrachyura</taxon>
        <taxon>Portunoidea</taxon>
        <taxon>Portunidae</taxon>
        <taxon>Portuninae</taxon>
        <taxon>Portunus</taxon>
    </lineage>
</organism>
<accession>A0A5B7F0T3</accession>
<sequence>MIGLRPLTWQIYIDSRTGRGYTPSVHTETLSQHPALKQHTTLHLQNGLFDYNTATSVQQYLGGSQHVSCDEMEILRPAIEE</sequence>
<evidence type="ECO:0000313" key="1">
    <source>
        <dbReference type="EMBL" id="MPC38819.1"/>
    </source>
</evidence>
<reference evidence="1 2" key="1">
    <citation type="submission" date="2019-05" db="EMBL/GenBank/DDBJ databases">
        <title>Another draft genome of Portunus trituberculatus and its Hox gene families provides insights of decapod evolution.</title>
        <authorList>
            <person name="Jeong J.-H."/>
            <person name="Song I."/>
            <person name="Kim S."/>
            <person name="Choi T."/>
            <person name="Kim D."/>
            <person name="Ryu S."/>
            <person name="Kim W."/>
        </authorList>
    </citation>
    <scope>NUCLEOTIDE SEQUENCE [LARGE SCALE GENOMIC DNA]</scope>
    <source>
        <tissue evidence="1">Muscle</tissue>
    </source>
</reference>
<name>A0A5B7F0T3_PORTR</name>
<evidence type="ECO:0000313" key="2">
    <source>
        <dbReference type="Proteomes" id="UP000324222"/>
    </source>
</evidence>
<protein>
    <submittedName>
        <fullName evidence="1">Uncharacterized protein</fullName>
    </submittedName>
</protein>
<comment type="caution">
    <text evidence="1">The sequence shown here is derived from an EMBL/GenBank/DDBJ whole genome shotgun (WGS) entry which is preliminary data.</text>
</comment>
<dbReference type="Proteomes" id="UP000324222">
    <property type="component" value="Unassembled WGS sequence"/>
</dbReference>